<protein>
    <submittedName>
        <fullName evidence="1">Uncharacterized protein</fullName>
    </submittedName>
</protein>
<dbReference type="Proteomes" id="UP000007322">
    <property type="component" value="Chromosome 6"/>
</dbReference>
<gene>
    <name evidence="1" type="ORF">MYCTH_2310784</name>
</gene>
<dbReference type="AlphaFoldDB" id="G2QM32"/>
<proteinExistence type="predicted"/>
<evidence type="ECO:0000313" key="2">
    <source>
        <dbReference type="Proteomes" id="UP000007322"/>
    </source>
</evidence>
<dbReference type="RefSeq" id="XP_003666257.1">
    <property type="nucleotide sequence ID" value="XM_003666209.1"/>
</dbReference>
<name>G2QM32_THET4</name>
<keyword evidence="2" id="KW-1185">Reference proteome</keyword>
<dbReference type="Pfam" id="PF11917">
    <property type="entry name" value="DUF3435"/>
    <property type="match status" value="1"/>
</dbReference>
<dbReference type="OMA" id="QVWANIS"/>
<dbReference type="KEGG" id="mtm:MYCTH_2310784"/>
<dbReference type="STRING" id="573729.G2QM32"/>
<dbReference type="OrthoDB" id="4778203at2759"/>
<dbReference type="InParanoid" id="G2QM32"/>
<sequence>MIRHDPKWATFNNAYINEKITFHLQNAFLEEPTEDSLLKMLSHIGHMRDPRARKDMVPNEVWEMMPPNPEIEALKAERNHLKGGRYRIRGIENEERIRKLGTLIATKEAQRRKRIRQGYRADYFYNRPTWDIERQASEDEDEEEEEYLEPIVDLQIPERAQLAEILCSQPDDLSGIELRELRI</sequence>
<dbReference type="InterPro" id="IPR021842">
    <property type="entry name" value="DUF3435"/>
</dbReference>
<dbReference type="HOGENOM" id="CLU_1476126_0_0_1"/>
<organism evidence="1 2">
    <name type="scientific">Thermothelomyces thermophilus (strain ATCC 42464 / BCRC 31852 / DSM 1799)</name>
    <name type="common">Sporotrichum thermophile</name>
    <dbReference type="NCBI Taxonomy" id="573729"/>
    <lineage>
        <taxon>Eukaryota</taxon>
        <taxon>Fungi</taxon>
        <taxon>Dikarya</taxon>
        <taxon>Ascomycota</taxon>
        <taxon>Pezizomycotina</taxon>
        <taxon>Sordariomycetes</taxon>
        <taxon>Sordariomycetidae</taxon>
        <taxon>Sordariales</taxon>
        <taxon>Chaetomiaceae</taxon>
        <taxon>Thermothelomyces</taxon>
    </lineage>
</organism>
<dbReference type="GeneID" id="11514472"/>
<dbReference type="PANTHER" id="PTHR37535">
    <property type="entry name" value="FLUG DOMAIN PROTEIN"/>
    <property type="match status" value="1"/>
</dbReference>
<reference evidence="1 2" key="1">
    <citation type="journal article" date="2011" name="Nat. Biotechnol.">
        <title>Comparative genomic analysis of the thermophilic biomass-degrading fungi Myceliophthora thermophila and Thielavia terrestris.</title>
        <authorList>
            <person name="Berka R.M."/>
            <person name="Grigoriev I.V."/>
            <person name="Otillar R."/>
            <person name="Salamov A."/>
            <person name="Grimwood J."/>
            <person name="Reid I."/>
            <person name="Ishmael N."/>
            <person name="John T."/>
            <person name="Darmond C."/>
            <person name="Moisan M.-C."/>
            <person name="Henrissat B."/>
            <person name="Coutinho P.M."/>
            <person name="Lombard V."/>
            <person name="Natvig D.O."/>
            <person name="Lindquist E."/>
            <person name="Schmutz J."/>
            <person name="Lucas S."/>
            <person name="Harris P."/>
            <person name="Powlowski J."/>
            <person name="Bellemare A."/>
            <person name="Taylor D."/>
            <person name="Butler G."/>
            <person name="de Vries R.P."/>
            <person name="Allijn I.E."/>
            <person name="van den Brink J."/>
            <person name="Ushinsky S."/>
            <person name="Storms R."/>
            <person name="Powell A.J."/>
            <person name="Paulsen I.T."/>
            <person name="Elbourne L.D.H."/>
            <person name="Baker S.E."/>
            <person name="Magnuson J."/>
            <person name="LaBoissiere S."/>
            <person name="Clutterbuck A.J."/>
            <person name="Martinez D."/>
            <person name="Wogulis M."/>
            <person name="de Leon A.L."/>
            <person name="Rey M.W."/>
            <person name="Tsang A."/>
        </authorList>
    </citation>
    <scope>NUCLEOTIDE SEQUENCE [LARGE SCALE GENOMIC DNA]</scope>
    <source>
        <strain evidence="2">ATCC 42464 / BCRC 31852 / DSM 1799</strain>
    </source>
</reference>
<dbReference type="VEuPathDB" id="FungiDB:MYCTH_2310784"/>
<evidence type="ECO:0000313" key="1">
    <source>
        <dbReference type="EMBL" id="AEO61012.1"/>
    </source>
</evidence>
<dbReference type="EMBL" id="CP003007">
    <property type="protein sequence ID" value="AEO61012.1"/>
    <property type="molecule type" value="Genomic_DNA"/>
</dbReference>
<dbReference type="PANTHER" id="PTHR37535:SF4">
    <property type="entry name" value="FLUG DOMAIN-CONTAINING PROTEIN"/>
    <property type="match status" value="1"/>
</dbReference>
<accession>G2QM32</accession>
<dbReference type="eggNOG" id="ENOG502SPA8">
    <property type="taxonomic scope" value="Eukaryota"/>
</dbReference>